<comment type="catalytic activity">
    <reaction evidence="9">
        <text>L-seryl-[protein] + ATP = O-phospho-L-seryl-[protein] + ADP + H(+)</text>
        <dbReference type="Rhea" id="RHEA:17989"/>
        <dbReference type="Rhea" id="RHEA-COMP:9863"/>
        <dbReference type="Rhea" id="RHEA-COMP:11604"/>
        <dbReference type="ChEBI" id="CHEBI:15378"/>
        <dbReference type="ChEBI" id="CHEBI:29999"/>
        <dbReference type="ChEBI" id="CHEBI:30616"/>
        <dbReference type="ChEBI" id="CHEBI:83421"/>
        <dbReference type="ChEBI" id="CHEBI:456216"/>
        <dbReference type="EC" id="2.7.11.25"/>
    </reaction>
</comment>
<evidence type="ECO:0000256" key="6">
    <source>
        <dbReference type="ARBA" id="ARBA00022777"/>
    </source>
</evidence>
<evidence type="ECO:0000256" key="1">
    <source>
        <dbReference type="ARBA" id="ARBA00006529"/>
    </source>
</evidence>
<dbReference type="SUPFAM" id="SSF56112">
    <property type="entry name" value="Protein kinase-like (PK-like)"/>
    <property type="match status" value="1"/>
</dbReference>
<evidence type="ECO:0000256" key="4">
    <source>
        <dbReference type="ARBA" id="ARBA00022679"/>
    </source>
</evidence>
<comment type="caution">
    <text evidence="13">The sequence shown here is derived from an EMBL/GenBank/DDBJ whole genome shotgun (WGS) entry which is preliminary data.</text>
</comment>
<keyword evidence="5 10" id="KW-0547">Nucleotide-binding</keyword>
<keyword evidence="7 10" id="KW-0067">ATP-binding</keyword>
<evidence type="ECO:0000256" key="9">
    <source>
        <dbReference type="ARBA" id="ARBA00048329"/>
    </source>
</evidence>
<accession>A0A6A1V2Q6</accession>
<dbReference type="InterPro" id="IPR050538">
    <property type="entry name" value="MAP_kinase_kinase_kinase"/>
</dbReference>
<dbReference type="SMART" id="SM00220">
    <property type="entry name" value="S_TKc"/>
    <property type="match status" value="1"/>
</dbReference>
<dbReference type="Gene3D" id="1.10.510.10">
    <property type="entry name" value="Transferase(Phosphotransferase) domain 1"/>
    <property type="match status" value="1"/>
</dbReference>
<organism evidence="13 14">
    <name type="scientific">Morella rubra</name>
    <name type="common">Chinese bayberry</name>
    <dbReference type="NCBI Taxonomy" id="262757"/>
    <lineage>
        <taxon>Eukaryota</taxon>
        <taxon>Viridiplantae</taxon>
        <taxon>Streptophyta</taxon>
        <taxon>Embryophyta</taxon>
        <taxon>Tracheophyta</taxon>
        <taxon>Spermatophyta</taxon>
        <taxon>Magnoliopsida</taxon>
        <taxon>eudicotyledons</taxon>
        <taxon>Gunneridae</taxon>
        <taxon>Pentapetalae</taxon>
        <taxon>rosids</taxon>
        <taxon>fabids</taxon>
        <taxon>Fagales</taxon>
        <taxon>Myricaceae</taxon>
        <taxon>Morella</taxon>
    </lineage>
</organism>
<name>A0A6A1V2Q6_9ROSI</name>
<dbReference type="EC" id="2.7.11.25" evidence="2"/>
<gene>
    <name evidence="13" type="ORF">CJ030_MR7G008095</name>
</gene>
<dbReference type="PANTHER" id="PTHR48016:SF29">
    <property type="entry name" value="MITOGEN-ACTIVATED PROTEIN KINASE KINASE KINASE 1-RELATED"/>
    <property type="match status" value="1"/>
</dbReference>
<evidence type="ECO:0000313" key="14">
    <source>
        <dbReference type="Proteomes" id="UP000516437"/>
    </source>
</evidence>
<sequence>MDAKPKHRRPKLDRRNAIKNCNYYAPASSLSDEDDQSSSPSGVRTRSLDLYRFTKKQTSFRVIGMDGEFELICRSLGLSGPEDFAIPTAAWEAQKARSSSEFVSSSGRGNQSSLAKLAQSETDNDLPAEFQSRVGLSTECTKQSSSDLAELESRATVTLQSDTVERRGRIRGARPPILTPPPVMVRPVVDNVSSTWDILKSFAPQDSAFSNSPIHDVDVSYSDEKERVIKKDEKVSGGIVEREVLDEARLGETDYGLESCYSGSNCQVKNQEDDDAIFRTSGVIMVCSISPSGTFRRSITSWQKGDLLGRGSFGTVYEGFTEDGNFFAVKEVSLLDQGSQGKQSILQLEQEISLLSKFQHENIVQYLGTDKDESKLYIFLELVPKGSLASFYNKYCLRDSQVSAYTRQILNGLVYLHDQDVIHRDIKCANILVHTSGSVKLADFGLAKATKLNDIKSCKGTPFWMAPEVVNPRNQGYGLAADIWSLGCTVLEMLTRQPPYSHLEPMQALFMIGKGQPPLVPDSLSRDARDFILKCIQVNPNDRPTAAQLLDHPFVKRPLQNSVGPPSPHSNGLQC</sequence>
<feature type="binding site" evidence="10">
    <location>
        <position position="330"/>
    </location>
    <ligand>
        <name>ATP</name>
        <dbReference type="ChEBI" id="CHEBI:30616"/>
    </ligand>
</feature>
<dbReference type="OrthoDB" id="266718at2759"/>
<keyword evidence="14" id="KW-1185">Reference proteome</keyword>
<dbReference type="InterPro" id="IPR017441">
    <property type="entry name" value="Protein_kinase_ATP_BS"/>
</dbReference>
<keyword evidence="4" id="KW-0808">Transferase</keyword>
<dbReference type="PROSITE" id="PS50011">
    <property type="entry name" value="PROTEIN_KINASE_DOM"/>
    <property type="match status" value="1"/>
</dbReference>
<feature type="domain" description="Protein kinase" evidence="12">
    <location>
        <begin position="302"/>
        <end position="555"/>
    </location>
</feature>
<feature type="region of interest" description="Disordered" evidence="11">
    <location>
        <begin position="100"/>
        <end position="125"/>
    </location>
</feature>
<reference evidence="13 14" key="1">
    <citation type="journal article" date="2019" name="Plant Biotechnol. J.">
        <title>The red bayberry genome and genetic basis of sex determination.</title>
        <authorList>
            <person name="Jia H.M."/>
            <person name="Jia H.J."/>
            <person name="Cai Q.L."/>
            <person name="Wang Y."/>
            <person name="Zhao H.B."/>
            <person name="Yang W.F."/>
            <person name="Wang G.Y."/>
            <person name="Li Y.H."/>
            <person name="Zhan D.L."/>
            <person name="Shen Y.T."/>
            <person name="Niu Q.F."/>
            <person name="Chang L."/>
            <person name="Qiu J."/>
            <person name="Zhao L."/>
            <person name="Xie H.B."/>
            <person name="Fu W.Y."/>
            <person name="Jin J."/>
            <person name="Li X.W."/>
            <person name="Jiao Y."/>
            <person name="Zhou C.C."/>
            <person name="Tu T."/>
            <person name="Chai C.Y."/>
            <person name="Gao J.L."/>
            <person name="Fan L.J."/>
            <person name="van de Weg E."/>
            <person name="Wang J.Y."/>
            <person name="Gao Z.S."/>
        </authorList>
    </citation>
    <scope>NUCLEOTIDE SEQUENCE [LARGE SCALE GENOMIC DNA]</scope>
    <source>
        <tissue evidence="13">Leaves</tissue>
    </source>
</reference>
<dbReference type="FunFam" id="1.10.510.10:FF:000359">
    <property type="entry name" value="Mitogen-activated protein kinase 1, putative, expressed"/>
    <property type="match status" value="1"/>
</dbReference>
<evidence type="ECO:0000259" key="12">
    <source>
        <dbReference type="PROSITE" id="PS50011"/>
    </source>
</evidence>
<protein>
    <recommendedName>
        <fullName evidence="2">mitogen-activated protein kinase kinase kinase</fullName>
        <ecNumber evidence="2">2.7.11.25</ecNumber>
    </recommendedName>
</protein>
<evidence type="ECO:0000256" key="5">
    <source>
        <dbReference type="ARBA" id="ARBA00022741"/>
    </source>
</evidence>
<comment type="catalytic activity">
    <reaction evidence="8">
        <text>L-threonyl-[protein] + ATP = O-phospho-L-threonyl-[protein] + ADP + H(+)</text>
        <dbReference type="Rhea" id="RHEA:46608"/>
        <dbReference type="Rhea" id="RHEA-COMP:11060"/>
        <dbReference type="Rhea" id="RHEA-COMP:11605"/>
        <dbReference type="ChEBI" id="CHEBI:15378"/>
        <dbReference type="ChEBI" id="CHEBI:30013"/>
        <dbReference type="ChEBI" id="CHEBI:30616"/>
        <dbReference type="ChEBI" id="CHEBI:61977"/>
        <dbReference type="ChEBI" id="CHEBI:456216"/>
        <dbReference type="EC" id="2.7.11.25"/>
    </reaction>
</comment>
<evidence type="ECO:0000256" key="3">
    <source>
        <dbReference type="ARBA" id="ARBA00022527"/>
    </source>
</evidence>
<dbReference type="GO" id="GO:1902065">
    <property type="term" value="P:response to L-glutamate"/>
    <property type="evidence" value="ECO:0007669"/>
    <property type="project" value="UniProtKB-ARBA"/>
</dbReference>
<dbReference type="InterPro" id="IPR000719">
    <property type="entry name" value="Prot_kinase_dom"/>
</dbReference>
<dbReference type="InterPro" id="IPR008271">
    <property type="entry name" value="Ser/Thr_kinase_AS"/>
</dbReference>
<dbReference type="AlphaFoldDB" id="A0A6A1V2Q6"/>
<proteinExistence type="inferred from homology"/>
<evidence type="ECO:0000256" key="10">
    <source>
        <dbReference type="PROSITE-ProRule" id="PRU10141"/>
    </source>
</evidence>
<keyword evidence="6 13" id="KW-0418">Kinase</keyword>
<dbReference type="EMBL" id="RXIC02000025">
    <property type="protein sequence ID" value="KAB1206989.1"/>
    <property type="molecule type" value="Genomic_DNA"/>
</dbReference>
<dbReference type="Pfam" id="PF00069">
    <property type="entry name" value="Pkinase"/>
    <property type="match status" value="1"/>
</dbReference>
<dbReference type="PROSITE" id="PS00107">
    <property type="entry name" value="PROTEIN_KINASE_ATP"/>
    <property type="match status" value="1"/>
</dbReference>
<evidence type="ECO:0000256" key="7">
    <source>
        <dbReference type="ARBA" id="ARBA00022840"/>
    </source>
</evidence>
<dbReference type="Proteomes" id="UP000516437">
    <property type="component" value="Chromosome 7"/>
</dbReference>
<dbReference type="GO" id="GO:0004709">
    <property type="term" value="F:MAP kinase kinase kinase activity"/>
    <property type="evidence" value="ECO:0007669"/>
    <property type="project" value="UniProtKB-EC"/>
</dbReference>
<evidence type="ECO:0000313" key="13">
    <source>
        <dbReference type="EMBL" id="KAB1206989.1"/>
    </source>
</evidence>
<evidence type="ECO:0000256" key="11">
    <source>
        <dbReference type="SAM" id="MobiDB-lite"/>
    </source>
</evidence>
<dbReference type="GO" id="GO:0005737">
    <property type="term" value="C:cytoplasm"/>
    <property type="evidence" value="ECO:0007669"/>
    <property type="project" value="TreeGrafter"/>
</dbReference>
<evidence type="ECO:0000256" key="8">
    <source>
        <dbReference type="ARBA" id="ARBA00047559"/>
    </source>
</evidence>
<dbReference type="PROSITE" id="PS00108">
    <property type="entry name" value="PROTEIN_KINASE_ST"/>
    <property type="match status" value="1"/>
</dbReference>
<evidence type="ECO:0000256" key="2">
    <source>
        <dbReference type="ARBA" id="ARBA00012406"/>
    </source>
</evidence>
<dbReference type="PANTHER" id="PTHR48016">
    <property type="entry name" value="MAP KINASE KINASE KINASE SSK2-RELATED-RELATED"/>
    <property type="match status" value="1"/>
</dbReference>
<comment type="similarity">
    <text evidence="1">Belongs to the protein kinase superfamily. STE Ser/Thr protein kinase family. MAP kinase kinase kinase subfamily.</text>
</comment>
<dbReference type="InterPro" id="IPR011009">
    <property type="entry name" value="Kinase-like_dom_sf"/>
</dbReference>
<keyword evidence="3" id="KW-0723">Serine/threonine-protein kinase</keyword>
<dbReference type="GO" id="GO:0005524">
    <property type="term" value="F:ATP binding"/>
    <property type="evidence" value="ECO:0007669"/>
    <property type="project" value="UniProtKB-UniRule"/>
</dbReference>